<comment type="caution">
    <text evidence="2">The sequence shown here is derived from an EMBL/GenBank/DDBJ whole genome shotgun (WGS) entry which is preliminary data.</text>
</comment>
<proteinExistence type="predicted"/>
<reference evidence="2 3" key="1">
    <citation type="submission" date="2020-08" db="EMBL/GenBank/DDBJ databases">
        <title>Genomic Encyclopedia of Type Strains, Phase IV (KMG-IV): sequencing the most valuable type-strain genomes for metagenomic binning, comparative biology and taxonomic classification.</title>
        <authorList>
            <person name="Goeker M."/>
        </authorList>
    </citation>
    <scope>NUCLEOTIDE SEQUENCE [LARGE SCALE GENOMIC DNA]</scope>
    <source>
        <strain evidence="2 3">DSM 5686</strain>
    </source>
</reference>
<evidence type="ECO:0000313" key="3">
    <source>
        <dbReference type="Proteomes" id="UP000565455"/>
    </source>
</evidence>
<dbReference type="EMBL" id="JACJIM010000001">
    <property type="protein sequence ID" value="MBA9061582.1"/>
    <property type="molecule type" value="Genomic_DNA"/>
</dbReference>
<keyword evidence="3" id="KW-1185">Reference proteome</keyword>
<protein>
    <recommendedName>
        <fullName evidence="1">TNase-like domain-containing protein</fullName>
    </recommendedName>
</protein>
<dbReference type="Pfam" id="PF00565">
    <property type="entry name" value="SNase"/>
    <property type="match status" value="1"/>
</dbReference>
<evidence type="ECO:0000259" key="1">
    <source>
        <dbReference type="Pfam" id="PF00565"/>
    </source>
</evidence>
<dbReference type="Proteomes" id="UP000565455">
    <property type="component" value="Unassembled WGS sequence"/>
</dbReference>
<sequence length="297" mass="31746">MGGITGWERQRSAAAARVVRAGMRAAVRAVVLTASLAATPGVLPVRAAPRTSLSECMAGPARVEVIAGIGPRGEIRLASGVRAVPDSLRWPDAPEAASAAQAWLEARLGARVTMIPRGQPDRWDRVRADLLIAEGEEDLAGGLIGAGLAVADANEADSLCRPALRLMEAAARARRLGLWRAPLPGAQDGPALRAKAGHFVVVEGRIRHIGERGARTYLDFAARGTDGLTVTVSKRTWRMMRARGLSAASLEDRRVRVRGLLEVRRGPTLEAAIDGIEVLDEADRPEAGPDRERELRR</sequence>
<gene>
    <name evidence="2" type="ORF">GGQ91_000943</name>
</gene>
<accession>A0ABR6D679</accession>
<name>A0ABR6D679_9HYPH</name>
<evidence type="ECO:0000313" key="2">
    <source>
        <dbReference type="EMBL" id="MBA9061582.1"/>
    </source>
</evidence>
<dbReference type="SUPFAM" id="SSF50199">
    <property type="entry name" value="Staphylococcal nuclease"/>
    <property type="match status" value="1"/>
</dbReference>
<organism evidence="2 3">
    <name type="scientific">Methylobacterium fujisawaense</name>
    <dbReference type="NCBI Taxonomy" id="107400"/>
    <lineage>
        <taxon>Bacteria</taxon>
        <taxon>Pseudomonadati</taxon>
        <taxon>Pseudomonadota</taxon>
        <taxon>Alphaproteobacteria</taxon>
        <taxon>Hyphomicrobiales</taxon>
        <taxon>Methylobacteriaceae</taxon>
        <taxon>Methylobacterium</taxon>
    </lineage>
</organism>
<dbReference type="InterPro" id="IPR016071">
    <property type="entry name" value="Staphylococal_nuclease_OB-fold"/>
</dbReference>
<feature type="domain" description="TNase-like" evidence="1">
    <location>
        <begin position="98"/>
        <end position="180"/>
    </location>
</feature>
<dbReference type="InterPro" id="IPR035437">
    <property type="entry name" value="SNase_OB-fold_sf"/>
</dbReference>
<dbReference type="Gene3D" id="2.40.50.90">
    <property type="match status" value="1"/>
</dbReference>